<evidence type="ECO:0000256" key="8">
    <source>
        <dbReference type="ARBA" id="ARBA00022912"/>
    </source>
</evidence>
<dbReference type="PANTHER" id="PTHR43693">
    <property type="entry name" value="PROTEIN PHOSPHATASE CHEZ"/>
    <property type="match status" value="1"/>
</dbReference>
<dbReference type="GO" id="GO:0006935">
    <property type="term" value="P:chemotaxis"/>
    <property type="evidence" value="ECO:0007669"/>
    <property type="project" value="UniProtKB-KW"/>
</dbReference>
<dbReference type="GO" id="GO:0097588">
    <property type="term" value="P:archaeal or bacterial-type flagellum-dependent cell motility"/>
    <property type="evidence" value="ECO:0007669"/>
    <property type="project" value="UniProtKB-KW"/>
</dbReference>
<dbReference type="PANTHER" id="PTHR43693:SF1">
    <property type="entry name" value="PROTEIN PHOSPHATASE CHEZ"/>
    <property type="match status" value="1"/>
</dbReference>
<evidence type="ECO:0000256" key="1">
    <source>
        <dbReference type="ARBA" id="ARBA00004496"/>
    </source>
</evidence>
<dbReference type="NCBIfam" id="NF008368">
    <property type="entry name" value="PRK11166.1"/>
    <property type="match status" value="1"/>
</dbReference>
<gene>
    <name evidence="11" type="ORF">PROAA_1370008</name>
</gene>
<dbReference type="GO" id="GO:0004721">
    <property type="term" value="F:phosphoprotein phosphatase activity"/>
    <property type="evidence" value="ECO:0007669"/>
    <property type="project" value="UniProtKB-KW"/>
</dbReference>
<comment type="subcellular location">
    <subcellularLocation>
        <location evidence="1">Cytoplasm</location>
    </subcellularLocation>
</comment>
<dbReference type="Pfam" id="PF04344">
    <property type="entry name" value="CheZ"/>
    <property type="match status" value="1"/>
</dbReference>
<keyword evidence="8" id="KW-0904">Protein phosphatase</keyword>
<evidence type="ECO:0000313" key="12">
    <source>
        <dbReference type="Proteomes" id="UP000199600"/>
    </source>
</evidence>
<name>A0A1A8XKC9_9RHOO</name>
<evidence type="ECO:0000256" key="3">
    <source>
        <dbReference type="ARBA" id="ARBA00018484"/>
    </source>
</evidence>
<dbReference type="Gene3D" id="1.10.287.500">
    <property type="entry name" value="Helix hairpin bin"/>
    <property type="match status" value="1"/>
</dbReference>
<dbReference type="InterPro" id="IPR007439">
    <property type="entry name" value="Chemotax_Pase_CheZ"/>
</dbReference>
<comment type="similarity">
    <text evidence="2">Belongs to the CheZ family.</text>
</comment>
<evidence type="ECO:0000256" key="7">
    <source>
        <dbReference type="ARBA" id="ARBA00022801"/>
    </source>
</evidence>
<keyword evidence="5" id="KW-0145">Chemotaxis</keyword>
<keyword evidence="4" id="KW-0963">Cytoplasm</keyword>
<sequence>MSDANSSGDSNELEALFDSIAGGGASASISAAPAPAPTPKTPAPSAAAPKSSLMQQAREVDGATDDSKDLQALFDSIAAKKSAADNSAAGIEEGAGEESGDWPVQDKVFNQVGQMARQLHDTLGSLGYEKLLEKTASALPDAKDRLAYIANLTEQAACKVLNATDIANPLQEELEAGAALLSAKWDTLFANNMGVEDFKLLAAETRAFLKTAVPQRTGATKEQLLEIMMAQDFQDLTGQVIKKVVAVAQDLESQLMQVLVVTMPGEKRTESVNTLLNGPVINAEGRTDVVGSQQQVDSLLDSLGF</sequence>
<proteinExistence type="inferred from homology"/>
<dbReference type="RefSeq" id="WP_186409960.1">
    <property type="nucleotide sequence ID" value="NZ_FLQY01000043.1"/>
</dbReference>
<accession>A0A1A8XKC9</accession>
<evidence type="ECO:0000256" key="5">
    <source>
        <dbReference type="ARBA" id="ARBA00022500"/>
    </source>
</evidence>
<dbReference type="GO" id="GO:0005737">
    <property type="term" value="C:cytoplasm"/>
    <property type="evidence" value="ECO:0007669"/>
    <property type="project" value="UniProtKB-SubCell"/>
</dbReference>
<protein>
    <recommendedName>
        <fullName evidence="3">Protein phosphatase CheZ</fullName>
    </recommendedName>
    <alternativeName>
        <fullName evidence="9">Chemotaxis protein CheZ</fullName>
    </alternativeName>
</protein>
<evidence type="ECO:0000256" key="10">
    <source>
        <dbReference type="SAM" id="MobiDB-lite"/>
    </source>
</evidence>
<dbReference type="GO" id="GO:0009288">
    <property type="term" value="C:bacterial-type flagellum"/>
    <property type="evidence" value="ECO:0007669"/>
    <property type="project" value="InterPro"/>
</dbReference>
<keyword evidence="7" id="KW-0378">Hydrolase</keyword>
<dbReference type="GO" id="GO:0050920">
    <property type="term" value="P:regulation of chemotaxis"/>
    <property type="evidence" value="ECO:0007669"/>
    <property type="project" value="InterPro"/>
</dbReference>
<dbReference type="InterPro" id="IPR050992">
    <property type="entry name" value="CheZ_family_phosphatases"/>
</dbReference>
<evidence type="ECO:0000256" key="6">
    <source>
        <dbReference type="ARBA" id="ARBA00022779"/>
    </source>
</evidence>
<feature type="compositionally biased region" description="Low complexity" evidence="10">
    <location>
        <begin position="43"/>
        <end position="52"/>
    </location>
</feature>
<evidence type="ECO:0000256" key="9">
    <source>
        <dbReference type="ARBA" id="ARBA00029599"/>
    </source>
</evidence>
<keyword evidence="6" id="KW-0283">Flagellar rotation</keyword>
<evidence type="ECO:0000256" key="2">
    <source>
        <dbReference type="ARBA" id="ARBA00005908"/>
    </source>
</evidence>
<dbReference type="Proteomes" id="UP000199600">
    <property type="component" value="Unassembled WGS sequence"/>
</dbReference>
<dbReference type="AlphaFoldDB" id="A0A1A8XKC9"/>
<feature type="region of interest" description="Disordered" evidence="10">
    <location>
        <begin position="24"/>
        <end position="65"/>
    </location>
</feature>
<reference evidence="11 12" key="1">
    <citation type="submission" date="2016-06" db="EMBL/GenBank/DDBJ databases">
        <authorList>
            <person name="Kjaerup R.B."/>
            <person name="Dalgaard T.S."/>
            <person name="Juul-Madsen H.R."/>
        </authorList>
    </citation>
    <scope>NUCLEOTIDE SEQUENCE [LARGE SCALE GENOMIC DNA]</scope>
    <source>
        <strain evidence="11">2</strain>
    </source>
</reference>
<organism evidence="11 12">
    <name type="scientific">Candidatus Propionivibrio aalborgensis</name>
    <dbReference type="NCBI Taxonomy" id="1860101"/>
    <lineage>
        <taxon>Bacteria</taxon>
        <taxon>Pseudomonadati</taxon>
        <taxon>Pseudomonadota</taxon>
        <taxon>Betaproteobacteria</taxon>
        <taxon>Rhodocyclales</taxon>
        <taxon>Rhodocyclaceae</taxon>
        <taxon>Propionivibrio</taxon>
    </lineage>
</organism>
<keyword evidence="12" id="KW-1185">Reference proteome</keyword>
<dbReference type="EMBL" id="FLQY01000043">
    <property type="protein sequence ID" value="SBT04857.1"/>
    <property type="molecule type" value="Genomic_DNA"/>
</dbReference>
<dbReference type="SUPFAM" id="SSF75708">
    <property type="entry name" value="Chemotaxis phosphatase CheZ"/>
    <property type="match status" value="1"/>
</dbReference>
<evidence type="ECO:0000256" key="4">
    <source>
        <dbReference type="ARBA" id="ARBA00022490"/>
    </source>
</evidence>
<evidence type="ECO:0000313" key="11">
    <source>
        <dbReference type="EMBL" id="SBT04857.1"/>
    </source>
</evidence>